<evidence type="ECO:0008006" key="3">
    <source>
        <dbReference type="Google" id="ProtNLM"/>
    </source>
</evidence>
<accession>A0ABD6E3S2</accession>
<dbReference type="InterPro" id="IPR008936">
    <property type="entry name" value="Rho_GTPase_activation_prot"/>
</dbReference>
<keyword evidence="2" id="KW-1185">Reference proteome</keyword>
<organism evidence="1 2">
    <name type="scientific">Gnathostoma spinigerum</name>
    <dbReference type="NCBI Taxonomy" id="75299"/>
    <lineage>
        <taxon>Eukaryota</taxon>
        <taxon>Metazoa</taxon>
        <taxon>Ecdysozoa</taxon>
        <taxon>Nematoda</taxon>
        <taxon>Chromadorea</taxon>
        <taxon>Rhabditida</taxon>
        <taxon>Spirurina</taxon>
        <taxon>Gnathostomatomorpha</taxon>
        <taxon>Gnathostomatoidea</taxon>
        <taxon>Gnathostomatidae</taxon>
        <taxon>Gnathostoma</taxon>
    </lineage>
</organism>
<sequence length="301" mass="34455">MRPKLQEQSGKTRVILDATLASVPELHHSKQRSFATHIATSSWNRVPLSHPNFVMQPALQYFLATICDLEVKPKQKIRFGIRYTNTPEVQKLLLKIHRRKCANLGLTNIYPNAIVSVLKEILQMLPRGIFNDTSEEFICVSLSSSLSTALVYVNGLIETLPLTLRQFTYLICRSLKNLIEQSAGSPVESYTDALLLFTPLLFPSSVREIDRFLRATRISLILIDLCDVVFRPFLSVSSLQNNTDDQFFKDVFASLCRLQNWFEWNDETVDETETPEETCASPNLNTLLNRNDYYQLAYLVE</sequence>
<reference evidence="1 2" key="1">
    <citation type="submission" date="2024-08" db="EMBL/GenBank/DDBJ databases">
        <title>Gnathostoma spinigerum genome.</title>
        <authorList>
            <person name="Gonzalez-Bertolin B."/>
            <person name="Monzon S."/>
            <person name="Zaballos A."/>
            <person name="Jimenez P."/>
            <person name="Dekumyoy P."/>
            <person name="Varona S."/>
            <person name="Cuesta I."/>
            <person name="Sumanam S."/>
            <person name="Adisakwattana P."/>
            <person name="Gasser R.B."/>
            <person name="Hernandez-Gonzalez A."/>
            <person name="Young N.D."/>
            <person name="Perteguer M.J."/>
        </authorList>
    </citation>
    <scope>NUCLEOTIDE SEQUENCE [LARGE SCALE GENOMIC DNA]</scope>
    <source>
        <strain evidence="1">AL3</strain>
        <tissue evidence="1">Liver</tissue>
    </source>
</reference>
<name>A0ABD6E3S2_9BILA</name>
<dbReference type="Gene3D" id="1.10.555.10">
    <property type="entry name" value="Rho GTPase activation protein"/>
    <property type="match status" value="1"/>
</dbReference>
<evidence type="ECO:0000313" key="1">
    <source>
        <dbReference type="EMBL" id="MFH4974540.1"/>
    </source>
</evidence>
<gene>
    <name evidence="1" type="ORF">AB6A40_001249</name>
</gene>
<dbReference type="EMBL" id="JBGFUD010000446">
    <property type="protein sequence ID" value="MFH4974540.1"/>
    <property type="molecule type" value="Genomic_DNA"/>
</dbReference>
<protein>
    <recommendedName>
        <fullName evidence="3">Rho-GAP domain-containing protein</fullName>
    </recommendedName>
</protein>
<dbReference type="AlphaFoldDB" id="A0ABD6E3S2"/>
<dbReference type="Proteomes" id="UP001608902">
    <property type="component" value="Unassembled WGS sequence"/>
</dbReference>
<comment type="caution">
    <text evidence="1">The sequence shown here is derived from an EMBL/GenBank/DDBJ whole genome shotgun (WGS) entry which is preliminary data.</text>
</comment>
<proteinExistence type="predicted"/>
<evidence type="ECO:0000313" key="2">
    <source>
        <dbReference type="Proteomes" id="UP001608902"/>
    </source>
</evidence>